<comment type="caution">
    <text evidence="1">The sequence shown here is derived from an EMBL/GenBank/DDBJ whole genome shotgun (WGS) entry which is preliminary data.</text>
</comment>
<dbReference type="AlphaFoldDB" id="A0A0G2HTT8"/>
<sequence length="457" mass="50288">MRKAGTLMARTPLLGPSQLEPGLLRAAELQATYALRYLERRKRDVFPAPPCANGEGINERSSDNADKAAKDKYLIFVPLTWTACGALYGGKAVSPRVLCEMMLFSMLVYQADEYMEGVVEQNLSTQLDAVRGVVARVVRGEQASDPLPIVREGNDSNRENGIQQPRTMTAETEPASALVDTERVLRKFVSHVLCHPSVMGSPLHLRGRVTIEVEAFLLAHLEQAEDNRARRALPREDGQIGGTRPGGLGLHSDSSRHAWSGAVSGITSGSHQHGRLRPSTTGRTFYSWVRSTSADHTSCPCAFVFFNCLVGSSTPQASSFDLYGCSARTAYVAEDLCRHLASMCRMYNDYASVSRDHSEGNLNSIDFADFHHDGELGGNDAGLEASMAQLMWIAEYERQGMEAAMTRLDEIGGGNKPIREILDAVRLFISVTDLYGQIYVIRNLTNHVKQGSIWMEE</sequence>
<dbReference type="Proteomes" id="UP000034680">
    <property type="component" value="Unassembled WGS sequence"/>
</dbReference>
<dbReference type="STRING" id="1214573.A0A0G2HTT8"/>
<reference evidence="1 2" key="1">
    <citation type="submission" date="2015-05" db="EMBL/GenBank/DDBJ databases">
        <title>Distinctive expansion of gene families associated with plant cell wall degradation and secondary metabolism in the genomes of grapevine trunk pathogens.</title>
        <authorList>
            <person name="Lawrence D.P."/>
            <person name="Travadon R."/>
            <person name="Rolshausen P.E."/>
            <person name="Baumgartner K."/>
        </authorList>
    </citation>
    <scope>NUCLEOTIDE SEQUENCE [LARGE SCALE GENOMIC DNA]</scope>
    <source>
        <strain evidence="1">DA912</strain>
    </source>
</reference>
<gene>
    <name evidence="1" type="ORF">UCDDA912_g01806</name>
</gene>
<dbReference type="OrthoDB" id="2343925at2759"/>
<reference evidence="1 2" key="2">
    <citation type="submission" date="2015-05" db="EMBL/GenBank/DDBJ databases">
        <authorList>
            <person name="Morales-Cruz A."/>
            <person name="Amrine K.C."/>
            <person name="Cantu D."/>
        </authorList>
    </citation>
    <scope>NUCLEOTIDE SEQUENCE [LARGE SCALE GENOMIC DNA]</scope>
    <source>
        <strain evidence="1">DA912</strain>
    </source>
</reference>
<organism evidence="1 2">
    <name type="scientific">Diaporthe ampelina</name>
    <dbReference type="NCBI Taxonomy" id="1214573"/>
    <lineage>
        <taxon>Eukaryota</taxon>
        <taxon>Fungi</taxon>
        <taxon>Dikarya</taxon>
        <taxon>Ascomycota</taxon>
        <taxon>Pezizomycotina</taxon>
        <taxon>Sordariomycetes</taxon>
        <taxon>Sordariomycetidae</taxon>
        <taxon>Diaporthales</taxon>
        <taxon>Diaporthaceae</taxon>
        <taxon>Diaporthe</taxon>
    </lineage>
</organism>
<evidence type="ECO:0000313" key="2">
    <source>
        <dbReference type="Proteomes" id="UP000034680"/>
    </source>
</evidence>
<protein>
    <submittedName>
        <fullName evidence="1">Putative ent-kaurene synthase</fullName>
    </submittedName>
</protein>
<dbReference type="EMBL" id="LCUC01000060">
    <property type="protein sequence ID" value="KKY38218.1"/>
    <property type="molecule type" value="Genomic_DNA"/>
</dbReference>
<accession>A0A0G2HTT8</accession>
<keyword evidence="2" id="KW-1185">Reference proteome</keyword>
<name>A0A0G2HTT8_9PEZI</name>
<proteinExistence type="predicted"/>
<evidence type="ECO:0000313" key="1">
    <source>
        <dbReference type="EMBL" id="KKY38218.1"/>
    </source>
</evidence>